<sequence length="42" mass="5060">MNLIFLIQWFAKETKSKNLSHMNRFEFTIYGKNIVRIGLLPF</sequence>
<protein>
    <submittedName>
        <fullName evidence="1">Uncharacterized protein</fullName>
    </submittedName>
</protein>
<dbReference type="Proteomes" id="UP000058857">
    <property type="component" value="Chromosome 1"/>
</dbReference>
<gene>
    <name evidence="1" type="ORF">LBBP_01801</name>
</gene>
<accession>A0A0S2IQZ5</accession>
<name>A0A0S2IQZ5_LEPBO</name>
<reference evidence="1 2" key="1">
    <citation type="journal article" date="2015" name="PLoS Negl. Trop. Dis.">
        <title>Distribution of Plasmids in Distinct Leptospira Pathogenic Species.</title>
        <authorList>
            <person name="Wang Y."/>
            <person name="Zhuang X."/>
            <person name="Zhong Y."/>
            <person name="Zhang C."/>
            <person name="Zhang Y."/>
            <person name="Zeng L."/>
            <person name="Zhu Y."/>
            <person name="He P."/>
            <person name="Dong K."/>
            <person name="Pal U."/>
            <person name="Guo X."/>
            <person name="Qin J."/>
        </authorList>
    </citation>
    <scope>NUCLEOTIDE SEQUENCE [LARGE SCALE GENOMIC DNA]</scope>
    <source>
        <strain evidence="1 2">56604</strain>
    </source>
</reference>
<evidence type="ECO:0000313" key="1">
    <source>
        <dbReference type="EMBL" id="ALO26082.1"/>
    </source>
</evidence>
<dbReference type="EMBL" id="CP012029">
    <property type="protein sequence ID" value="ALO26082.1"/>
    <property type="molecule type" value="Genomic_DNA"/>
</dbReference>
<proteinExistence type="predicted"/>
<organism evidence="1">
    <name type="scientific">Leptospira borgpetersenii serovar Ballum</name>
    <dbReference type="NCBI Taxonomy" id="280505"/>
    <lineage>
        <taxon>Bacteria</taxon>
        <taxon>Pseudomonadati</taxon>
        <taxon>Spirochaetota</taxon>
        <taxon>Spirochaetia</taxon>
        <taxon>Leptospirales</taxon>
        <taxon>Leptospiraceae</taxon>
        <taxon>Leptospira</taxon>
    </lineage>
</organism>
<dbReference type="AlphaFoldDB" id="A0A0S2IQZ5"/>
<dbReference type="PATRIC" id="fig|280505.15.peg.1765"/>
<evidence type="ECO:0000313" key="2">
    <source>
        <dbReference type="Proteomes" id="UP000058857"/>
    </source>
</evidence>